<dbReference type="HAMAP" id="MF_00291_B">
    <property type="entry name" value="Ribosomal_uS2_B"/>
    <property type="match status" value="1"/>
</dbReference>
<feature type="compositionally biased region" description="Low complexity" evidence="4">
    <location>
        <begin position="500"/>
        <end position="517"/>
    </location>
</feature>
<evidence type="ECO:0000313" key="6">
    <source>
        <dbReference type="Proteomes" id="UP000327013"/>
    </source>
</evidence>
<dbReference type="InterPro" id="IPR001865">
    <property type="entry name" value="Ribosomal_uS2"/>
</dbReference>
<keyword evidence="6" id="KW-1185">Reference proteome</keyword>
<dbReference type="GO" id="GO:0005763">
    <property type="term" value="C:mitochondrial small ribosomal subunit"/>
    <property type="evidence" value="ECO:0007669"/>
    <property type="project" value="TreeGrafter"/>
</dbReference>
<feature type="compositionally biased region" description="Basic and acidic residues" evidence="4">
    <location>
        <begin position="518"/>
        <end position="543"/>
    </location>
</feature>
<dbReference type="NCBIfam" id="TIGR01011">
    <property type="entry name" value="rpsB_bact"/>
    <property type="match status" value="1"/>
</dbReference>
<evidence type="ECO:0000256" key="4">
    <source>
        <dbReference type="SAM" id="MobiDB-lite"/>
    </source>
</evidence>
<dbReference type="Gene3D" id="3.40.50.10490">
    <property type="entry name" value="Glucose-6-phosphate isomerase like protein, domain 1"/>
    <property type="match status" value="1"/>
</dbReference>
<feature type="region of interest" description="Disordered" evidence="4">
    <location>
        <begin position="468"/>
        <end position="553"/>
    </location>
</feature>
<evidence type="ECO:0000256" key="1">
    <source>
        <dbReference type="ARBA" id="ARBA00006242"/>
    </source>
</evidence>
<proteinExistence type="inferred from homology"/>
<dbReference type="OrthoDB" id="565471at2759"/>
<dbReference type="InterPro" id="IPR023591">
    <property type="entry name" value="Ribosomal_uS2_flav_dom_sf"/>
</dbReference>
<gene>
    <name evidence="5" type="ORF">FH972_022789</name>
</gene>
<dbReference type="InterPro" id="IPR005706">
    <property type="entry name" value="Ribosomal_uS2_bac/mit/plastid"/>
</dbReference>
<evidence type="ECO:0000256" key="2">
    <source>
        <dbReference type="ARBA" id="ARBA00035155"/>
    </source>
</evidence>
<dbReference type="GO" id="GO:0003735">
    <property type="term" value="F:structural constituent of ribosome"/>
    <property type="evidence" value="ECO:0007669"/>
    <property type="project" value="InterPro"/>
</dbReference>
<evidence type="ECO:0000313" key="5">
    <source>
        <dbReference type="EMBL" id="KAB8343199.1"/>
    </source>
</evidence>
<sequence length="553" mass="60964">MAEICLYVRQPRNQALWLAGGCAGPSHVRAVCQYLGASPLRLKSFYPADFDRGLDWYSSDRRWYYEETPSGGKACLEVESSFEILHGLPTRDEICSNIITECEMIIRSLAPRQCRRLLSAHGPRLFHSTRRTFQQNGTPVELPSNEAQVAEAAFRSALIEQTGIDVVSPQAHPEDEVDEIAHRDPKYVELQKREQRDSQRIEAYHTWNHLRHTTHKLGSQLEPSYNPIDLIRSPPRASDVTEELLLASQAHLGHSTSLWHPANSRYIFGVRSGVHIISLDVTAAHLRRAAKVVAGVAERGGLILFVGTRSRQDRIVVRAAEMAGACHLIERWIPGSITNGQQLLGRCRTKVVDEFDREIPGFEEQLMDRGVLKPDLVICLNPPENYVLLHECGLQGIPTIGIIDTDQDPTWVTYPIPANDDSLRSVQVIAGVLGRAGEEGQARRRTAAQHGDITFEAARNLTLPRVASNHGAPEEEDDGLLGASAPGQAEQGATQADRLQQPAPSASTTAASASAQPSREEGIEASERAERDVSVRGAKKEADELQQGTSDAR</sequence>
<accession>A0A5N6KTN1</accession>
<protein>
    <recommendedName>
        <fullName evidence="2">Small ribosomal subunit protein uS2c</fullName>
    </recommendedName>
    <alternativeName>
        <fullName evidence="3">30S ribosomal protein S2, chloroplastic</fullName>
    </alternativeName>
</protein>
<evidence type="ECO:0000256" key="3">
    <source>
        <dbReference type="ARBA" id="ARBA00035546"/>
    </source>
</evidence>
<dbReference type="PANTHER" id="PTHR12534">
    <property type="entry name" value="30S RIBOSOMAL PROTEIN S2 PROKARYOTIC AND ORGANELLAR"/>
    <property type="match status" value="1"/>
</dbReference>
<dbReference type="GO" id="GO:0006412">
    <property type="term" value="P:translation"/>
    <property type="evidence" value="ECO:0007669"/>
    <property type="project" value="InterPro"/>
</dbReference>
<comment type="caution">
    <text evidence="5">The sequence shown here is derived from an EMBL/GenBank/DDBJ whole genome shotgun (WGS) entry which is preliminary data.</text>
</comment>
<dbReference type="PANTHER" id="PTHR12534:SF0">
    <property type="entry name" value="SMALL RIBOSOMAL SUBUNIT PROTEIN US2M"/>
    <property type="match status" value="1"/>
</dbReference>
<dbReference type="Pfam" id="PF00318">
    <property type="entry name" value="Ribosomal_S2"/>
    <property type="match status" value="1"/>
</dbReference>
<dbReference type="PRINTS" id="PR00395">
    <property type="entry name" value="RIBOSOMALS2"/>
</dbReference>
<dbReference type="SUPFAM" id="SSF52313">
    <property type="entry name" value="Ribosomal protein S2"/>
    <property type="match status" value="1"/>
</dbReference>
<reference evidence="5 6" key="1">
    <citation type="submission" date="2019-06" db="EMBL/GenBank/DDBJ databases">
        <title>A chromosomal-level reference genome of Carpinus fangiana (Coryloideae, Betulaceae).</title>
        <authorList>
            <person name="Yang X."/>
            <person name="Wang Z."/>
            <person name="Zhang L."/>
            <person name="Hao G."/>
            <person name="Liu J."/>
            <person name="Yang Y."/>
        </authorList>
    </citation>
    <scope>NUCLEOTIDE SEQUENCE [LARGE SCALE GENOMIC DNA]</scope>
    <source>
        <strain evidence="5">Cfa_2016G</strain>
        <tissue evidence="5">Leaf</tissue>
    </source>
</reference>
<dbReference type="Proteomes" id="UP000327013">
    <property type="component" value="Unassembled WGS sequence"/>
</dbReference>
<dbReference type="EMBL" id="VIBQ01000012">
    <property type="protein sequence ID" value="KAB8343199.1"/>
    <property type="molecule type" value="Genomic_DNA"/>
</dbReference>
<dbReference type="CDD" id="cd01425">
    <property type="entry name" value="RPS2"/>
    <property type="match status" value="1"/>
</dbReference>
<name>A0A5N6KTN1_9ROSI</name>
<organism evidence="5 6">
    <name type="scientific">Carpinus fangiana</name>
    <dbReference type="NCBI Taxonomy" id="176857"/>
    <lineage>
        <taxon>Eukaryota</taxon>
        <taxon>Viridiplantae</taxon>
        <taxon>Streptophyta</taxon>
        <taxon>Embryophyta</taxon>
        <taxon>Tracheophyta</taxon>
        <taxon>Spermatophyta</taxon>
        <taxon>Magnoliopsida</taxon>
        <taxon>eudicotyledons</taxon>
        <taxon>Gunneridae</taxon>
        <taxon>Pentapetalae</taxon>
        <taxon>rosids</taxon>
        <taxon>fabids</taxon>
        <taxon>Fagales</taxon>
        <taxon>Betulaceae</taxon>
        <taxon>Carpinus</taxon>
    </lineage>
</organism>
<dbReference type="AlphaFoldDB" id="A0A5N6KTN1"/>
<comment type="similarity">
    <text evidence="1">Belongs to the universal ribosomal protein uS2 family.</text>
</comment>